<comment type="caution">
    <text evidence="1">The sequence shown here is derived from an EMBL/GenBank/DDBJ whole genome shotgun (WGS) entry which is preliminary data.</text>
</comment>
<reference evidence="1 2" key="1">
    <citation type="submission" date="2013-12" db="EMBL/GenBank/DDBJ databases">
        <title>Comparative genomics of Petrotoga isolates.</title>
        <authorList>
            <person name="Nesbo C.L."/>
            <person name="Charchuk R."/>
            <person name="Chow K."/>
        </authorList>
    </citation>
    <scope>NUCLEOTIDE SEQUENCE [LARGE SCALE GENOMIC DNA]</scope>
    <source>
        <strain evidence="1 2">DSM 13574</strain>
    </source>
</reference>
<name>A0A2K1P5M7_9BACT</name>
<dbReference type="OrthoDB" id="48116at2"/>
<evidence type="ECO:0000313" key="1">
    <source>
        <dbReference type="EMBL" id="PNR98098.1"/>
    </source>
</evidence>
<protein>
    <recommendedName>
        <fullName evidence="3">Flagellar protein FlgJ N-terminal domain-containing protein</fullName>
    </recommendedName>
</protein>
<evidence type="ECO:0000313" key="2">
    <source>
        <dbReference type="Proteomes" id="UP000236434"/>
    </source>
</evidence>
<evidence type="ECO:0008006" key="3">
    <source>
        <dbReference type="Google" id="ProtNLM"/>
    </source>
</evidence>
<proteinExistence type="predicted"/>
<organism evidence="1 2">
    <name type="scientific">Petrotoga olearia DSM 13574</name>
    <dbReference type="NCBI Taxonomy" id="1122955"/>
    <lineage>
        <taxon>Bacteria</taxon>
        <taxon>Thermotogati</taxon>
        <taxon>Thermotogota</taxon>
        <taxon>Thermotogae</taxon>
        <taxon>Petrotogales</taxon>
        <taxon>Petrotogaceae</taxon>
        <taxon>Petrotoga</taxon>
    </lineage>
</organism>
<gene>
    <name evidence="1" type="ORF">X929_00745</name>
</gene>
<dbReference type="RefSeq" id="WP_103066158.1">
    <property type="nucleotide sequence ID" value="NZ_AZRL01000003.1"/>
</dbReference>
<sequence>MANVIGPAFNVSGINYNEIGVREATEAFVSDIFAKILNSAQDDKLFKEDKLIPESNTEKWIKEWINVEYANLLTQQSLKPLVNQIVSSFPPER</sequence>
<dbReference type="EMBL" id="AZRL01000003">
    <property type="protein sequence ID" value="PNR98098.1"/>
    <property type="molecule type" value="Genomic_DNA"/>
</dbReference>
<dbReference type="Proteomes" id="UP000236434">
    <property type="component" value="Unassembled WGS sequence"/>
</dbReference>
<accession>A0A2K1P5M7</accession>
<dbReference type="AlphaFoldDB" id="A0A2K1P5M7"/>